<accession>A0A229TL06</accession>
<protein>
    <submittedName>
        <fullName evidence="1">Uncharacterized protein</fullName>
    </submittedName>
</protein>
<dbReference type="OrthoDB" id="5184166at2"/>
<sequence>MAFVPLPSLGRLSSRTNLKAAASSGRHRGAAKPADDGVVEDTELTSYLAALAPDNDLESTGSGKRFGEAQVYQLRMSLIASQQLKDIAGERGISPQALAQEWILERLNWEGQASSLQDQRQQAGHAGDLGHVGDLGDVDELGGVSDLTDEFHFPADAFDAPVGGRH</sequence>
<evidence type="ECO:0000313" key="1">
    <source>
        <dbReference type="EMBL" id="OXM71614.1"/>
    </source>
</evidence>
<dbReference type="Proteomes" id="UP000215199">
    <property type="component" value="Unassembled WGS sequence"/>
</dbReference>
<organism evidence="1 2">
    <name type="scientific">Amycolatopsis vastitatis</name>
    <dbReference type="NCBI Taxonomy" id="1905142"/>
    <lineage>
        <taxon>Bacteria</taxon>
        <taxon>Bacillati</taxon>
        <taxon>Actinomycetota</taxon>
        <taxon>Actinomycetes</taxon>
        <taxon>Pseudonocardiales</taxon>
        <taxon>Pseudonocardiaceae</taxon>
        <taxon>Amycolatopsis</taxon>
    </lineage>
</organism>
<dbReference type="EMBL" id="NMUL01000001">
    <property type="protein sequence ID" value="OXM71614.1"/>
    <property type="molecule type" value="Genomic_DNA"/>
</dbReference>
<comment type="caution">
    <text evidence="1">The sequence shown here is derived from an EMBL/GenBank/DDBJ whole genome shotgun (WGS) entry which is preliminary data.</text>
</comment>
<evidence type="ECO:0000313" key="2">
    <source>
        <dbReference type="Proteomes" id="UP000215199"/>
    </source>
</evidence>
<dbReference type="AlphaFoldDB" id="A0A229TL06"/>
<gene>
    <name evidence="1" type="ORF">CF165_00725</name>
</gene>
<name>A0A229TL06_9PSEU</name>
<reference evidence="2" key="1">
    <citation type="submission" date="2017-07" db="EMBL/GenBank/DDBJ databases">
        <title>Comparative genome mining reveals phylogenetic distribution patterns of secondary metabolites in Amycolatopsis.</title>
        <authorList>
            <person name="Adamek M."/>
            <person name="Alanjary M."/>
            <person name="Sales-Ortells H."/>
            <person name="Goodfellow M."/>
            <person name="Bull A.T."/>
            <person name="Kalinowski J."/>
            <person name="Ziemert N."/>
        </authorList>
    </citation>
    <scope>NUCLEOTIDE SEQUENCE [LARGE SCALE GENOMIC DNA]</scope>
    <source>
        <strain evidence="2">H5</strain>
    </source>
</reference>
<keyword evidence="2" id="KW-1185">Reference proteome</keyword>
<proteinExistence type="predicted"/>